<evidence type="ECO:0000256" key="3">
    <source>
        <dbReference type="ARBA" id="ARBA00012647"/>
    </source>
</evidence>
<proteinExistence type="inferred from homology"/>
<keyword evidence="4" id="KW-0472">Membrane</keyword>
<evidence type="ECO:0000256" key="8">
    <source>
        <dbReference type="ARBA" id="ARBA00022842"/>
    </source>
</evidence>
<keyword evidence="4" id="KW-0336">GPI-anchor</keyword>
<dbReference type="Pfam" id="PF00245">
    <property type="entry name" value="Alk_phosphatase"/>
    <property type="match status" value="1"/>
</dbReference>
<comment type="catalytic activity">
    <reaction evidence="12">
        <text>a phosphate monoester + H2O = an alcohol + phosphate</text>
        <dbReference type="Rhea" id="RHEA:15017"/>
        <dbReference type="ChEBI" id="CHEBI:15377"/>
        <dbReference type="ChEBI" id="CHEBI:30879"/>
        <dbReference type="ChEBI" id="CHEBI:43474"/>
        <dbReference type="ChEBI" id="CHEBI:67140"/>
        <dbReference type="EC" id="3.1.3.1"/>
    </reaction>
</comment>
<evidence type="ECO:0000256" key="6">
    <source>
        <dbReference type="ARBA" id="ARBA00022801"/>
    </source>
</evidence>
<evidence type="ECO:0000256" key="2">
    <source>
        <dbReference type="ARBA" id="ARBA00005984"/>
    </source>
</evidence>
<evidence type="ECO:0000256" key="12">
    <source>
        <dbReference type="RuleBase" id="RU003947"/>
    </source>
</evidence>
<dbReference type="EMBL" id="OZ035832">
    <property type="protein sequence ID" value="CAL1571224.1"/>
    <property type="molecule type" value="Genomic_DNA"/>
</dbReference>
<comment type="cofactor">
    <cofactor evidence="10">
        <name>Zn(2+)</name>
        <dbReference type="ChEBI" id="CHEBI:29105"/>
    </cofactor>
    <text evidence="10">Binds 2 Zn(2+) ions.</text>
</comment>
<dbReference type="SMART" id="SM00098">
    <property type="entry name" value="alkPPc"/>
    <property type="match status" value="1"/>
</dbReference>
<gene>
    <name evidence="14" type="ORF">KC01_LOCUS3370</name>
</gene>
<evidence type="ECO:0000313" key="15">
    <source>
        <dbReference type="Proteomes" id="UP001497482"/>
    </source>
</evidence>
<dbReference type="PROSITE" id="PS00123">
    <property type="entry name" value="ALKALINE_PHOSPHATASE"/>
    <property type="match status" value="1"/>
</dbReference>
<dbReference type="PANTHER" id="PTHR11596">
    <property type="entry name" value="ALKALINE PHOSPHATASE"/>
    <property type="match status" value="1"/>
</dbReference>
<dbReference type="InterPro" id="IPR018299">
    <property type="entry name" value="Alkaline_phosphatase_AS"/>
</dbReference>
<evidence type="ECO:0000313" key="14">
    <source>
        <dbReference type="EMBL" id="CAL1571224.1"/>
    </source>
</evidence>
<dbReference type="InterPro" id="IPR001952">
    <property type="entry name" value="Alkaline_phosphatase"/>
</dbReference>
<feature type="binding site" evidence="10">
    <location>
        <position position="60"/>
    </location>
    <ligand>
        <name>Mg(2+)</name>
        <dbReference type="ChEBI" id="CHEBI:18420"/>
    </ligand>
</feature>
<sequence length="234" mass="25435">MAWIRTVGVLLLLALGSSIAKVEEEDPEYWRSQARSTLKTRLHHKPNTNVAKNVILFVGDGMSITTITAARILKGQLRNQSGEDSVMTMDTFPNVGMIKTYSVDFQIPDSAATATAYLCGVKTNLNTLGVNAAARNGVCKSQKGNEVTSILKWAKDAKKSVGIVSTTRIQHATPAAAYSHSASRKWYGDADLPASAKRDGCTDISAQLINNTDIDVSLINLLFVFNFILNLKIF</sequence>
<keyword evidence="8 10" id="KW-0460">Magnesium</keyword>
<evidence type="ECO:0000256" key="9">
    <source>
        <dbReference type="PIRSR" id="PIRSR601952-1"/>
    </source>
</evidence>
<dbReference type="GO" id="GO:0004035">
    <property type="term" value="F:alkaline phosphatase activity"/>
    <property type="evidence" value="ECO:0007669"/>
    <property type="project" value="UniProtKB-EC"/>
</dbReference>
<dbReference type="CDD" id="cd16012">
    <property type="entry name" value="ALP"/>
    <property type="match status" value="1"/>
</dbReference>
<keyword evidence="15" id="KW-1185">Reference proteome</keyword>
<feature type="binding site" evidence="10">
    <location>
        <position position="171"/>
    </location>
    <ligand>
        <name>Mg(2+)</name>
        <dbReference type="ChEBI" id="CHEBI:18420"/>
    </ligand>
</feature>
<dbReference type="PRINTS" id="PR00113">
    <property type="entry name" value="ALKPHPHTASE"/>
</dbReference>
<comment type="subcellular location">
    <subcellularLocation>
        <location evidence="1">Cell membrane</location>
        <topology evidence="1">Lipid-anchor</topology>
        <topology evidence="1">GPI-anchor</topology>
    </subcellularLocation>
</comment>
<dbReference type="Gene3D" id="3.40.720.10">
    <property type="entry name" value="Alkaline Phosphatase, subunit A"/>
    <property type="match status" value="1"/>
</dbReference>
<evidence type="ECO:0000256" key="11">
    <source>
        <dbReference type="RuleBase" id="RU003946"/>
    </source>
</evidence>
<keyword evidence="6 12" id="KW-0378">Hydrolase</keyword>
<dbReference type="Proteomes" id="UP001497482">
    <property type="component" value="Chromosome 10"/>
</dbReference>
<name>A0AAV2J7A4_KNICA</name>
<dbReference type="GO" id="GO:0005886">
    <property type="term" value="C:plasma membrane"/>
    <property type="evidence" value="ECO:0007669"/>
    <property type="project" value="UniProtKB-SubCell"/>
</dbReference>
<protein>
    <recommendedName>
        <fullName evidence="3 12">Alkaline phosphatase</fullName>
        <ecNumber evidence="3 12">3.1.3.1</ecNumber>
    </recommendedName>
</protein>
<keyword evidence="4" id="KW-0449">Lipoprotein</keyword>
<evidence type="ECO:0000256" key="10">
    <source>
        <dbReference type="PIRSR" id="PIRSR601952-2"/>
    </source>
</evidence>
<dbReference type="GO" id="GO:0098552">
    <property type="term" value="C:side of membrane"/>
    <property type="evidence" value="ECO:0007669"/>
    <property type="project" value="UniProtKB-KW"/>
</dbReference>
<keyword evidence="7 10" id="KW-0862">Zinc</keyword>
<dbReference type="AlphaFoldDB" id="A0AAV2J7A4"/>
<feature type="chain" id="PRO_5043729828" description="Alkaline phosphatase" evidence="13">
    <location>
        <begin position="25"/>
        <end position="234"/>
    </location>
</feature>
<keyword evidence="13" id="KW-0732">Signal</keyword>
<evidence type="ECO:0000256" key="4">
    <source>
        <dbReference type="ARBA" id="ARBA00022622"/>
    </source>
</evidence>
<comment type="cofactor">
    <cofactor evidence="10">
        <name>Mg(2+)</name>
        <dbReference type="ChEBI" id="CHEBI:18420"/>
    </cofactor>
    <text evidence="10">Binds 1 Mg(2+) ion.</text>
</comment>
<feature type="active site" description="Phosphoserine intermediate" evidence="9">
    <location>
        <position position="110"/>
    </location>
</feature>
<dbReference type="GO" id="GO:0046872">
    <property type="term" value="F:metal ion binding"/>
    <property type="evidence" value="ECO:0007669"/>
    <property type="project" value="UniProtKB-KW"/>
</dbReference>
<keyword evidence="5 10" id="KW-0479">Metal-binding</keyword>
<keyword evidence="4" id="KW-0325">Glycoprotein</keyword>
<evidence type="ECO:0000256" key="7">
    <source>
        <dbReference type="ARBA" id="ARBA00022833"/>
    </source>
</evidence>
<evidence type="ECO:0000256" key="13">
    <source>
        <dbReference type="SAM" id="SignalP"/>
    </source>
</evidence>
<dbReference type="PANTHER" id="PTHR11596:SF76">
    <property type="entry name" value="ALKALINE PHOSPHATASE"/>
    <property type="match status" value="1"/>
</dbReference>
<dbReference type="EC" id="3.1.3.1" evidence="3 12"/>
<evidence type="ECO:0000256" key="5">
    <source>
        <dbReference type="ARBA" id="ARBA00022723"/>
    </source>
</evidence>
<comment type="similarity">
    <text evidence="2 11">Belongs to the alkaline phosphatase family.</text>
</comment>
<accession>A0AAV2J7A4</accession>
<evidence type="ECO:0000256" key="1">
    <source>
        <dbReference type="ARBA" id="ARBA00004609"/>
    </source>
</evidence>
<dbReference type="SUPFAM" id="SSF53649">
    <property type="entry name" value="Alkaline phosphatase-like"/>
    <property type="match status" value="1"/>
</dbReference>
<feature type="binding site" evidence="10">
    <location>
        <position position="60"/>
    </location>
    <ligand>
        <name>Zn(2+)</name>
        <dbReference type="ChEBI" id="CHEBI:29105"/>
        <label>2</label>
    </ligand>
</feature>
<feature type="binding site" evidence="10">
    <location>
        <position position="173"/>
    </location>
    <ligand>
        <name>Mg(2+)</name>
        <dbReference type="ChEBI" id="CHEBI:18420"/>
    </ligand>
</feature>
<dbReference type="InterPro" id="IPR017850">
    <property type="entry name" value="Alkaline_phosphatase_core_sf"/>
</dbReference>
<organism evidence="14 15">
    <name type="scientific">Knipowitschia caucasica</name>
    <name type="common">Caucasian dwarf goby</name>
    <name type="synonym">Pomatoschistus caucasicus</name>
    <dbReference type="NCBI Taxonomy" id="637954"/>
    <lineage>
        <taxon>Eukaryota</taxon>
        <taxon>Metazoa</taxon>
        <taxon>Chordata</taxon>
        <taxon>Craniata</taxon>
        <taxon>Vertebrata</taxon>
        <taxon>Euteleostomi</taxon>
        <taxon>Actinopterygii</taxon>
        <taxon>Neopterygii</taxon>
        <taxon>Teleostei</taxon>
        <taxon>Neoteleostei</taxon>
        <taxon>Acanthomorphata</taxon>
        <taxon>Gobiaria</taxon>
        <taxon>Gobiiformes</taxon>
        <taxon>Gobioidei</taxon>
        <taxon>Gobiidae</taxon>
        <taxon>Gobiinae</taxon>
        <taxon>Knipowitschia</taxon>
    </lineage>
</organism>
<feature type="signal peptide" evidence="13">
    <location>
        <begin position="1"/>
        <end position="24"/>
    </location>
</feature>
<reference evidence="14 15" key="1">
    <citation type="submission" date="2024-04" db="EMBL/GenBank/DDBJ databases">
        <authorList>
            <person name="Waldvogel A.-M."/>
            <person name="Schoenle A."/>
        </authorList>
    </citation>
    <scope>NUCLEOTIDE SEQUENCE [LARGE SCALE GENOMIC DNA]</scope>
</reference>